<evidence type="ECO:0000313" key="4">
    <source>
        <dbReference type="Proteomes" id="UP000830729"/>
    </source>
</evidence>
<dbReference type="Pfam" id="PF23933">
    <property type="entry name" value="DUF7269"/>
    <property type="match status" value="1"/>
</dbReference>
<gene>
    <name evidence="3" type="ORF">M0R89_10175</name>
</gene>
<sequence length="280" mass="28494">MSDDGGHPILTVVGVVAVAVGLLMMFVPGFAAAIGTGYAAVTIVGLLALVQALRVGRARMATELRAAETADVETVEAMPTPGDEFDRTVAELRSGPRRVLIRERADLRDALENAAVTAVADRENCSREQARERVETGAWTDDPHAAAFLGGADAPSPPLFDRVKIAASTESPFQYRIRRTADAVARTAGVEPGDVSGGAGDDAGAAANGSEPDDGEPRADGRPGGGTDAGATDAAGTNGRAGGDAARGASDERASADPTDDAEQAVGERADESDRTEAGA</sequence>
<dbReference type="KEGG" id="halx:M0R89_10175"/>
<keyword evidence="2" id="KW-0472">Membrane</keyword>
<dbReference type="AlphaFoldDB" id="A0A8U0HPE5"/>
<feature type="transmembrane region" description="Helical" evidence="2">
    <location>
        <begin position="37"/>
        <end position="55"/>
    </location>
</feature>
<protein>
    <submittedName>
        <fullName evidence="3">Uncharacterized protein</fullName>
    </submittedName>
</protein>
<evidence type="ECO:0000256" key="1">
    <source>
        <dbReference type="SAM" id="MobiDB-lite"/>
    </source>
</evidence>
<name>A0A8U0HPE5_9EURY</name>
<evidence type="ECO:0000313" key="3">
    <source>
        <dbReference type="EMBL" id="UPV72915.1"/>
    </source>
</evidence>
<organism evidence="3 4">
    <name type="scientific">Halorussus limi</name>
    <dbReference type="NCBI Taxonomy" id="2938695"/>
    <lineage>
        <taxon>Archaea</taxon>
        <taxon>Methanobacteriati</taxon>
        <taxon>Methanobacteriota</taxon>
        <taxon>Stenosarchaea group</taxon>
        <taxon>Halobacteria</taxon>
        <taxon>Halobacteriales</taxon>
        <taxon>Haladaptataceae</taxon>
        <taxon>Halorussus</taxon>
    </lineage>
</organism>
<dbReference type="EMBL" id="CP096659">
    <property type="protein sequence ID" value="UPV72915.1"/>
    <property type="molecule type" value="Genomic_DNA"/>
</dbReference>
<feature type="transmembrane region" description="Helical" evidence="2">
    <location>
        <begin position="9"/>
        <end position="31"/>
    </location>
</feature>
<evidence type="ECO:0000256" key="2">
    <source>
        <dbReference type="SAM" id="Phobius"/>
    </source>
</evidence>
<dbReference type="Proteomes" id="UP000830729">
    <property type="component" value="Chromosome"/>
</dbReference>
<keyword evidence="4" id="KW-1185">Reference proteome</keyword>
<dbReference type="GeneID" id="72185568"/>
<feature type="compositionally biased region" description="Low complexity" evidence="1">
    <location>
        <begin position="229"/>
        <end position="248"/>
    </location>
</feature>
<feature type="compositionally biased region" description="Basic and acidic residues" evidence="1">
    <location>
        <begin position="266"/>
        <end position="280"/>
    </location>
</feature>
<proteinExistence type="predicted"/>
<keyword evidence="2" id="KW-1133">Transmembrane helix</keyword>
<reference evidence="3 4" key="1">
    <citation type="submission" date="2022-04" db="EMBL/GenBank/DDBJ databases">
        <title>Diverse halophilic archaea isolated from saline environments.</title>
        <authorList>
            <person name="Cui H.-L."/>
        </authorList>
    </citation>
    <scope>NUCLEOTIDE SEQUENCE [LARGE SCALE GENOMIC DNA]</scope>
    <source>
        <strain evidence="3 4">XZYJT49</strain>
    </source>
</reference>
<dbReference type="InterPro" id="IPR055693">
    <property type="entry name" value="DUF7269"/>
</dbReference>
<keyword evidence="2" id="KW-0812">Transmembrane</keyword>
<feature type="region of interest" description="Disordered" evidence="1">
    <location>
        <begin position="188"/>
        <end position="280"/>
    </location>
</feature>
<accession>A0A8U0HPE5</accession>
<dbReference type="RefSeq" id="WP_248648974.1">
    <property type="nucleotide sequence ID" value="NZ_CP096659.1"/>
</dbReference>